<name>A0ABR2FVX7_9ROSI</name>
<comment type="caution">
    <text evidence="2">The sequence shown here is derived from an EMBL/GenBank/DDBJ whole genome shotgun (WGS) entry which is preliminary data.</text>
</comment>
<feature type="transmembrane region" description="Helical" evidence="1">
    <location>
        <begin position="20"/>
        <end position="40"/>
    </location>
</feature>
<keyword evidence="1" id="KW-0812">Transmembrane</keyword>
<dbReference type="PANTHER" id="PTHR13167:SF25">
    <property type="entry name" value="PIEZO-TYPE MECHANOSENSITIVE ION CHANNEL COMPONENT"/>
    <property type="match status" value="1"/>
</dbReference>
<sequence length="227" mass="26184">MGNFLAGFLLPQLLLMAALSNWSLICLVDLIAFLLIQYTAPKIGFRFRRQYLLLWPVIVIFSLLVFLSQALYLVVWAVKGYKQSVGEAWWMELIGFMIIQSWKSPTVIYFLAVQLLVRIRARADFILLFNHVQHPFSQLCSSKAAVMSCFHYGLMIVGSCDLRIFLDCSFAFWTGDEIIELCSLLECLSISHFDLYNNSLSHMIKSDVKFLSQSLCWEHKCFVFYAS</sequence>
<accession>A0ABR2FVX7</accession>
<protein>
    <recommendedName>
        <fullName evidence="4">Piezo non-specific cation channel R-Ras-binding domain-containing protein</fullName>
    </recommendedName>
</protein>
<evidence type="ECO:0000313" key="2">
    <source>
        <dbReference type="EMBL" id="KAK8588282.1"/>
    </source>
</evidence>
<keyword evidence="1" id="KW-0472">Membrane</keyword>
<feature type="transmembrane region" description="Helical" evidence="1">
    <location>
        <begin position="52"/>
        <end position="77"/>
    </location>
</feature>
<evidence type="ECO:0000313" key="3">
    <source>
        <dbReference type="Proteomes" id="UP001472677"/>
    </source>
</evidence>
<evidence type="ECO:0008006" key="4">
    <source>
        <dbReference type="Google" id="ProtNLM"/>
    </source>
</evidence>
<feature type="transmembrane region" description="Helical" evidence="1">
    <location>
        <begin position="89"/>
        <end position="112"/>
    </location>
</feature>
<keyword evidence="1" id="KW-1133">Transmembrane helix</keyword>
<dbReference type="Proteomes" id="UP001472677">
    <property type="component" value="Unassembled WGS sequence"/>
</dbReference>
<evidence type="ECO:0000256" key="1">
    <source>
        <dbReference type="SAM" id="Phobius"/>
    </source>
</evidence>
<dbReference type="InterPro" id="IPR027272">
    <property type="entry name" value="Piezo"/>
</dbReference>
<dbReference type="EMBL" id="JBBPBM010000004">
    <property type="protein sequence ID" value="KAK8588282.1"/>
    <property type="molecule type" value="Genomic_DNA"/>
</dbReference>
<reference evidence="2 3" key="1">
    <citation type="journal article" date="2024" name="G3 (Bethesda)">
        <title>Genome assembly of Hibiscus sabdariffa L. provides insights into metabolisms of medicinal natural products.</title>
        <authorList>
            <person name="Kim T."/>
        </authorList>
    </citation>
    <scope>NUCLEOTIDE SEQUENCE [LARGE SCALE GENOMIC DNA]</scope>
    <source>
        <strain evidence="2">TK-2024</strain>
        <tissue evidence="2">Old leaves</tissue>
    </source>
</reference>
<dbReference type="PANTHER" id="PTHR13167">
    <property type="entry name" value="PIEZO-TYPE MECHANOSENSITIVE ION CHANNEL COMPONENT"/>
    <property type="match status" value="1"/>
</dbReference>
<proteinExistence type="predicted"/>
<organism evidence="2 3">
    <name type="scientific">Hibiscus sabdariffa</name>
    <name type="common">roselle</name>
    <dbReference type="NCBI Taxonomy" id="183260"/>
    <lineage>
        <taxon>Eukaryota</taxon>
        <taxon>Viridiplantae</taxon>
        <taxon>Streptophyta</taxon>
        <taxon>Embryophyta</taxon>
        <taxon>Tracheophyta</taxon>
        <taxon>Spermatophyta</taxon>
        <taxon>Magnoliopsida</taxon>
        <taxon>eudicotyledons</taxon>
        <taxon>Gunneridae</taxon>
        <taxon>Pentapetalae</taxon>
        <taxon>rosids</taxon>
        <taxon>malvids</taxon>
        <taxon>Malvales</taxon>
        <taxon>Malvaceae</taxon>
        <taxon>Malvoideae</taxon>
        <taxon>Hibiscus</taxon>
    </lineage>
</organism>
<gene>
    <name evidence="2" type="ORF">V6N12_022733</name>
</gene>
<keyword evidence="3" id="KW-1185">Reference proteome</keyword>